<evidence type="ECO:0000256" key="1">
    <source>
        <dbReference type="SAM" id="MobiDB-lite"/>
    </source>
</evidence>
<feature type="region of interest" description="Disordered" evidence="1">
    <location>
        <begin position="345"/>
        <end position="375"/>
    </location>
</feature>
<organism evidence="2 3">
    <name type="scientific">Trichocladium antarcticum</name>
    <dbReference type="NCBI Taxonomy" id="1450529"/>
    <lineage>
        <taxon>Eukaryota</taxon>
        <taxon>Fungi</taxon>
        <taxon>Dikarya</taxon>
        <taxon>Ascomycota</taxon>
        <taxon>Pezizomycotina</taxon>
        <taxon>Sordariomycetes</taxon>
        <taxon>Sordariomycetidae</taxon>
        <taxon>Sordariales</taxon>
        <taxon>Chaetomiaceae</taxon>
        <taxon>Trichocladium</taxon>
    </lineage>
</organism>
<keyword evidence="3" id="KW-1185">Reference proteome</keyword>
<feature type="compositionally biased region" description="Basic and acidic residues" evidence="1">
    <location>
        <begin position="350"/>
        <end position="375"/>
    </location>
</feature>
<dbReference type="PANTHER" id="PTHR14187">
    <property type="entry name" value="ALPHA KINASE/ELONGATION FACTOR 2 KINASE"/>
    <property type="match status" value="1"/>
</dbReference>
<protein>
    <submittedName>
        <fullName evidence="2">Uncharacterized protein</fullName>
    </submittedName>
</protein>
<sequence>MKRRLKDAVLLTRLGGLGASMPGHLKAWPRRRHSHHCRYHTHGRCQNNRHHLFLSRYPLLLLLLRWAKRGCKLPWTTALPSLVLSIDHDNKQIRFEQVGDPIGDSCGATCIDQHFEQFAEDRLGPEDWDKLIEIDVQDQHSAGGHSIVRPKLRRIQEKFQPIKHQFDGSDSKLAWPVQLPRDIGSVEDEDRGLSNGTLKITADDLKSMFHDSVERTLYLIEQAVGLIEICEGLTLRTIFLSGGFAQSKYLYNEVKEFGTQRKIEVKRGDDCWIAVAKGAIIKSMGIYTDKPLFVKSCPRHYGIKVRSRYASYENHLRRDVDVDAEGVEWALDQIRWFVPKGDGLFPASPKDGRAERGHQGSRNDRLEPRPTADSP</sequence>
<comment type="caution">
    <text evidence="2">The sequence shown here is derived from an EMBL/GenBank/DDBJ whole genome shotgun (WGS) entry which is preliminary data.</text>
</comment>
<evidence type="ECO:0000313" key="2">
    <source>
        <dbReference type="EMBL" id="KAK4135768.1"/>
    </source>
</evidence>
<dbReference type="Proteomes" id="UP001304895">
    <property type="component" value="Unassembled WGS sequence"/>
</dbReference>
<dbReference type="Gene3D" id="3.90.640.10">
    <property type="entry name" value="Actin, Chain A, domain 4"/>
    <property type="match status" value="1"/>
</dbReference>
<reference evidence="2" key="2">
    <citation type="submission" date="2023-05" db="EMBL/GenBank/DDBJ databases">
        <authorList>
            <consortium name="Lawrence Berkeley National Laboratory"/>
            <person name="Steindorff A."/>
            <person name="Hensen N."/>
            <person name="Bonometti L."/>
            <person name="Westerberg I."/>
            <person name="Brannstrom I.O."/>
            <person name="Guillou S."/>
            <person name="Cros-Aarteil S."/>
            <person name="Calhoun S."/>
            <person name="Haridas S."/>
            <person name="Kuo A."/>
            <person name="Mondo S."/>
            <person name="Pangilinan J."/>
            <person name="Riley R."/>
            <person name="Labutti K."/>
            <person name="Andreopoulos B."/>
            <person name="Lipzen A."/>
            <person name="Chen C."/>
            <person name="Yanf M."/>
            <person name="Daum C."/>
            <person name="Ng V."/>
            <person name="Clum A."/>
            <person name="Ohm R."/>
            <person name="Martin F."/>
            <person name="Silar P."/>
            <person name="Natvig D."/>
            <person name="Lalanne C."/>
            <person name="Gautier V."/>
            <person name="Ament-Velasquez S.L."/>
            <person name="Kruys A."/>
            <person name="Hutchinson M.I."/>
            <person name="Powell A.J."/>
            <person name="Barry K."/>
            <person name="Miller A.N."/>
            <person name="Grigoriev I.V."/>
            <person name="Debuchy R."/>
            <person name="Gladieux P."/>
            <person name="Thoren M.H."/>
            <person name="Johannesson H."/>
        </authorList>
    </citation>
    <scope>NUCLEOTIDE SEQUENCE</scope>
    <source>
        <strain evidence="2">CBS 123565</strain>
    </source>
</reference>
<proteinExistence type="predicted"/>
<evidence type="ECO:0000313" key="3">
    <source>
        <dbReference type="Proteomes" id="UP001304895"/>
    </source>
</evidence>
<dbReference type="SUPFAM" id="SSF53067">
    <property type="entry name" value="Actin-like ATPase domain"/>
    <property type="match status" value="1"/>
</dbReference>
<accession>A0AAN6UMH8</accession>
<dbReference type="PANTHER" id="PTHR14187:SF82">
    <property type="entry name" value="FAMILY CHAPERONE, PUTATIVE (AFU_ORTHOLOGUE AFUA_7G08575)-RELATED"/>
    <property type="match status" value="1"/>
</dbReference>
<gene>
    <name evidence="2" type="ORF">BT67DRAFT_260133</name>
</gene>
<reference evidence="2" key="1">
    <citation type="journal article" date="2023" name="Mol. Phylogenet. Evol.">
        <title>Genome-scale phylogeny and comparative genomics of the fungal order Sordariales.</title>
        <authorList>
            <person name="Hensen N."/>
            <person name="Bonometti L."/>
            <person name="Westerberg I."/>
            <person name="Brannstrom I.O."/>
            <person name="Guillou S."/>
            <person name="Cros-Aarteil S."/>
            <person name="Calhoun S."/>
            <person name="Haridas S."/>
            <person name="Kuo A."/>
            <person name="Mondo S."/>
            <person name="Pangilinan J."/>
            <person name="Riley R."/>
            <person name="LaButti K."/>
            <person name="Andreopoulos B."/>
            <person name="Lipzen A."/>
            <person name="Chen C."/>
            <person name="Yan M."/>
            <person name="Daum C."/>
            <person name="Ng V."/>
            <person name="Clum A."/>
            <person name="Steindorff A."/>
            <person name="Ohm R.A."/>
            <person name="Martin F."/>
            <person name="Silar P."/>
            <person name="Natvig D.O."/>
            <person name="Lalanne C."/>
            <person name="Gautier V."/>
            <person name="Ament-Velasquez S.L."/>
            <person name="Kruys A."/>
            <person name="Hutchinson M.I."/>
            <person name="Powell A.J."/>
            <person name="Barry K."/>
            <person name="Miller A.N."/>
            <person name="Grigoriev I.V."/>
            <person name="Debuchy R."/>
            <person name="Gladieux P."/>
            <person name="Hiltunen Thoren M."/>
            <person name="Johannesson H."/>
        </authorList>
    </citation>
    <scope>NUCLEOTIDE SEQUENCE</scope>
    <source>
        <strain evidence="2">CBS 123565</strain>
    </source>
</reference>
<dbReference type="AlphaFoldDB" id="A0AAN6UMH8"/>
<dbReference type="InterPro" id="IPR043129">
    <property type="entry name" value="ATPase_NBD"/>
</dbReference>
<name>A0AAN6UMH8_9PEZI</name>
<dbReference type="CDD" id="cd10170">
    <property type="entry name" value="ASKHA_NBD_HSP70"/>
    <property type="match status" value="1"/>
</dbReference>
<dbReference type="EMBL" id="MU853405">
    <property type="protein sequence ID" value="KAK4135768.1"/>
    <property type="molecule type" value="Genomic_DNA"/>
</dbReference>
<dbReference type="Gene3D" id="3.30.420.40">
    <property type="match status" value="1"/>
</dbReference>